<keyword evidence="1" id="KW-0676">Redox-active center</keyword>
<dbReference type="PANTHER" id="PTHR42852">
    <property type="entry name" value="THIOL:DISULFIDE INTERCHANGE PROTEIN DSBE"/>
    <property type="match status" value="1"/>
</dbReference>
<dbReference type="EMBL" id="CP107006">
    <property type="protein sequence ID" value="UYQ95794.1"/>
    <property type="molecule type" value="Genomic_DNA"/>
</dbReference>
<evidence type="ECO:0000259" key="3">
    <source>
        <dbReference type="PROSITE" id="PS51352"/>
    </source>
</evidence>
<dbReference type="InterPro" id="IPR050553">
    <property type="entry name" value="Thioredoxin_ResA/DsbE_sf"/>
</dbReference>
<dbReference type="PROSITE" id="PS00194">
    <property type="entry name" value="THIOREDOXIN_1"/>
    <property type="match status" value="1"/>
</dbReference>
<dbReference type="InterPro" id="IPR036249">
    <property type="entry name" value="Thioredoxin-like_sf"/>
</dbReference>
<keyword evidence="2" id="KW-0732">Signal</keyword>
<dbReference type="InterPro" id="IPR000866">
    <property type="entry name" value="AhpC/TSA"/>
</dbReference>
<evidence type="ECO:0000313" key="4">
    <source>
        <dbReference type="EMBL" id="UYQ95794.1"/>
    </source>
</evidence>
<proteinExistence type="predicted"/>
<dbReference type="Proteomes" id="UP001162741">
    <property type="component" value="Chromosome"/>
</dbReference>
<dbReference type="PROSITE" id="PS51352">
    <property type="entry name" value="THIOREDOXIN_2"/>
    <property type="match status" value="1"/>
</dbReference>
<dbReference type="InterPro" id="IPR017937">
    <property type="entry name" value="Thioredoxin_CS"/>
</dbReference>
<feature type="chain" id="PRO_5046683048" evidence="2">
    <location>
        <begin position="21"/>
        <end position="470"/>
    </location>
</feature>
<dbReference type="SUPFAM" id="SSF52833">
    <property type="entry name" value="Thioredoxin-like"/>
    <property type="match status" value="1"/>
</dbReference>
<reference evidence="4" key="1">
    <citation type="submission" date="2022-10" db="EMBL/GenBank/DDBJ databases">
        <title>Chitinophaga sp. nov., isolated from soil.</title>
        <authorList>
            <person name="Jeon C.O."/>
        </authorList>
    </citation>
    <scope>NUCLEOTIDE SEQUENCE</scope>
    <source>
        <strain evidence="4">R8</strain>
    </source>
</reference>
<evidence type="ECO:0000313" key="5">
    <source>
        <dbReference type="Proteomes" id="UP001162741"/>
    </source>
</evidence>
<evidence type="ECO:0000256" key="1">
    <source>
        <dbReference type="ARBA" id="ARBA00023284"/>
    </source>
</evidence>
<dbReference type="Gene3D" id="3.40.30.10">
    <property type="entry name" value="Glutaredoxin"/>
    <property type="match status" value="1"/>
</dbReference>
<keyword evidence="5" id="KW-1185">Reference proteome</keyword>
<dbReference type="InterPro" id="IPR013766">
    <property type="entry name" value="Thioredoxin_domain"/>
</dbReference>
<name>A0ABY6J7Z2_9BACT</name>
<dbReference type="CDD" id="cd02966">
    <property type="entry name" value="TlpA_like_family"/>
    <property type="match status" value="1"/>
</dbReference>
<feature type="domain" description="Thioredoxin" evidence="3">
    <location>
        <begin position="315"/>
        <end position="466"/>
    </location>
</feature>
<sequence>MKKFIVLTACLLVAAGTLLAQRGPRNPRLTALMAVKDSVVLRDSLQLLYKSSQESDLQLLESYYEATGDKNKNSEVSQQIRKRFPDGNAAFRELGGRIYEEVDPKQNEKYYQEMVRRFGNNKAFNLDGSRYFIAKSFLGKNQPDKVWEYLNKIENSAYKLYAYSYAARESMPVNDTKLGETLIRKTFADLKGDTTHKGYDEFCRIMSELLYLNGKYEEGEPYAKRIYVKQSHVTSVSTRELASTYFDYQIQLGRYQDVYAEMADRIKKGSASQLVKDKFKAAYVKVNGSDKGYDAFIADAKTALNKNATEELEKQMLNVTAFNFEVQDLNGKKVRLSDYQGKVVILDFWATWCGPCKASFPMMQTAVDRYQHDKDVVFLFIHTLENSANPTKAAADYITDKKFRFNVLMDLKSPETGKNAAARGFEVNAIPAKFVVDKKGIIRFKKVGNAAVGSDAFLAEMDAMIKIAKG</sequence>
<evidence type="ECO:0000256" key="2">
    <source>
        <dbReference type="SAM" id="SignalP"/>
    </source>
</evidence>
<organism evidence="4 5">
    <name type="scientific">Chitinophaga horti</name>
    <dbReference type="NCBI Taxonomy" id="2920382"/>
    <lineage>
        <taxon>Bacteria</taxon>
        <taxon>Pseudomonadati</taxon>
        <taxon>Bacteroidota</taxon>
        <taxon>Chitinophagia</taxon>
        <taxon>Chitinophagales</taxon>
        <taxon>Chitinophagaceae</taxon>
        <taxon>Chitinophaga</taxon>
    </lineage>
</organism>
<dbReference type="Pfam" id="PF00578">
    <property type="entry name" value="AhpC-TSA"/>
    <property type="match status" value="1"/>
</dbReference>
<accession>A0ABY6J7Z2</accession>
<dbReference type="PANTHER" id="PTHR42852:SF17">
    <property type="entry name" value="THIOREDOXIN-LIKE PROTEIN HI_1115"/>
    <property type="match status" value="1"/>
</dbReference>
<gene>
    <name evidence="4" type="ORF">MKQ68_11840</name>
</gene>
<protein>
    <submittedName>
        <fullName evidence="4">TlpA family protein disulfide reductase</fullName>
    </submittedName>
</protein>
<dbReference type="RefSeq" id="WP_264283474.1">
    <property type="nucleotide sequence ID" value="NZ_CP107006.1"/>
</dbReference>
<feature type="signal peptide" evidence="2">
    <location>
        <begin position="1"/>
        <end position="20"/>
    </location>
</feature>